<evidence type="ECO:0000313" key="3">
    <source>
        <dbReference type="Proteomes" id="UP001311799"/>
    </source>
</evidence>
<feature type="transmembrane region" description="Helical" evidence="1">
    <location>
        <begin position="70"/>
        <end position="88"/>
    </location>
</feature>
<evidence type="ECO:0000313" key="2">
    <source>
        <dbReference type="EMBL" id="KAK6590003.1"/>
    </source>
</evidence>
<dbReference type="AlphaFoldDB" id="A0AAV9XZ57"/>
<proteinExistence type="predicted"/>
<organism evidence="2 3">
    <name type="scientific">Cryptosporidium xiaoi</name>
    <dbReference type="NCBI Taxonomy" id="659607"/>
    <lineage>
        <taxon>Eukaryota</taxon>
        <taxon>Sar</taxon>
        <taxon>Alveolata</taxon>
        <taxon>Apicomplexa</taxon>
        <taxon>Conoidasida</taxon>
        <taxon>Coccidia</taxon>
        <taxon>Eucoccidiorida</taxon>
        <taxon>Eimeriorina</taxon>
        <taxon>Cryptosporidiidae</taxon>
        <taxon>Cryptosporidium</taxon>
    </lineage>
</organism>
<keyword evidence="1" id="KW-1133">Transmembrane helix</keyword>
<dbReference type="Proteomes" id="UP001311799">
    <property type="component" value="Unassembled WGS sequence"/>
</dbReference>
<accession>A0AAV9XZ57</accession>
<gene>
    <name evidence="2" type="ORF">RS030_192770</name>
</gene>
<feature type="transmembrane region" description="Helical" evidence="1">
    <location>
        <begin position="94"/>
        <end position="116"/>
    </location>
</feature>
<comment type="caution">
    <text evidence="2">The sequence shown here is derived from an EMBL/GenBank/DDBJ whole genome shotgun (WGS) entry which is preliminary data.</text>
</comment>
<reference evidence="2 3" key="1">
    <citation type="submission" date="2023-10" db="EMBL/GenBank/DDBJ databases">
        <title>Comparative genomics analysis reveals potential genetic determinants of host preference in Cryptosporidium xiaoi.</title>
        <authorList>
            <person name="Xiao L."/>
            <person name="Li J."/>
        </authorList>
    </citation>
    <scope>NUCLEOTIDE SEQUENCE [LARGE SCALE GENOMIC DNA]</scope>
    <source>
        <strain evidence="2 3">52996</strain>
    </source>
</reference>
<dbReference type="EMBL" id="JAWDEY010000010">
    <property type="protein sequence ID" value="KAK6590003.1"/>
    <property type="molecule type" value="Genomic_DNA"/>
</dbReference>
<evidence type="ECO:0000256" key="1">
    <source>
        <dbReference type="SAM" id="Phobius"/>
    </source>
</evidence>
<protein>
    <submittedName>
        <fullName evidence="2">Uncharacterized protein</fullName>
    </submittedName>
</protein>
<keyword evidence="1" id="KW-0472">Membrane</keyword>
<keyword evidence="1" id="KW-0812">Transmembrane</keyword>
<sequence>MAQNYIYNQEYVNEMNKQAYNELNSNDGSNKHKISNSIHIETKSENILSGIASNVKDDSQVINNEMKEKLYNSFTGLGLVILVLYIIYLFNKTLFWFIIATFCILCYYLVTIKFGFTGNNNIQVNQDV</sequence>
<name>A0AAV9XZ57_9CRYT</name>
<keyword evidence="3" id="KW-1185">Reference proteome</keyword>